<organism evidence="1 2">
    <name type="scientific">Hymenolepis diminuta</name>
    <name type="common">Rat tapeworm</name>
    <dbReference type="NCBI Taxonomy" id="6216"/>
    <lineage>
        <taxon>Eukaryota</taxon>
        <taxon>Metazoa</taxon>
        <taxon>Spiralia</taxon>
        <taxon>Lophotrochozoa</taxon>
        <taxon>Platyhelminthes</taxon>
        <taxon>Cestoda</taxon>
        <taxon>Eucestoda</taxon>
        <taxon>Cyclophyllidea</taxon>
        <taxon>Hymenolepididae</taxon>
        <taxon>Hymenolepis</taxon>
    </lineage>
</organism>
<keyword evidence="2" id="KW-1185">Reference proteome</keyword>
<feature type="non-terminal residue" evidence="1">
    <location>
        <position position="1"/>
    </location>
</feature>
<protein>
    <submittedName>
        <fullName evidence="1">Uncharacterized protein</fullName>
    </submittedName>
</protein>
<name>A0A564Y7V7_HYMDI</name>
<dbReference type="Proteomes" id="UP000321570">
    <property type="component" value="Unassembled WGS sequence"/>
</dbReference>
<gene>
    <name evidence="1" type="ORF">WMSIL1_LOCUS3372</name>
</gene>
<sequence length="66" mass="7202">SKSGCAIAKISVHIGRPELPNLELIQRRLIWTHITNPYCGIPKFSRSSAIIGQIVTSDASEDLGKN</sequence>
<dbReference type="EMBL" id="CABIJS010000110">
    <property type="protein sequence ID" value="VUZ43029.1"/>
    <property type="molecule type" value="Genomic_DNA"/>
</dbReference>
<proteinExistence type="predicted"/>
<dbReference type="AlphaFoldDB" id="A0A564Y7V7"/>
<reference evidence="1 2" key="1">
    <citation type="submission" date="2019-07" db="EMBL/GenBank/DDBJ databases">
        <authorList>
            <person name="Jastrzebski P J."/>
            <person name="Paukszto L."/>
            <person name="Jastrzebski P J."/>
        </authorList>
    </citation>
    <scope>NUCLEOTIDE SEQUENCE [LARGE SCALE GENOMIC DNA]</scope>
    <source>
        <strain evidence="1 2">WMS-il1</strain>
    </source>
</reference>
<accession>A0A564Y7V7</accession>
<evidence type="ECO:0000313" key="1">
    <source>
        <dbReference type="EMBL" id="VUZ43029.1"/>
    </source>
</evidence>
<evidence type="ECO:0000313" key="2">
    <source>
        <dbReference type="Proteomes" id="UP000321570"/>
    </source>
</evidence>